<accession>A0A346Q008</accession>
<dbReference type="EMBL" id="MH396026">
    <property type="protein sequence ID" value="AXR86334.1"/>
    <property type="molecule type" value="Genomic_DNA"/>
</dbReference>
<reference evidence="1" key="1">
    <citation type="journal article" date="2018" name="J. Phycol.">
        <title>Organellar genomics: a useful tool to study evolutionary relationships and molecular evolution in Gracilariaceae (Rhodophyta).</title>
        <authorList>
            <person name="Iha C."/>
            <person name="Grassa C.J."/>
            <person name="de M Lyra G."/>
            <person name="Davis C.C."/>
            <person name="Verbruggen H."/>
            <person name="Oliveira M.C."/>
        </authorList>
    </citation>
    <scope>NUCLEOTIDE SEQUENCE</scope>
    <source>
        <plasmid evidence="1">Gfe3115</plasmid>
    </source>
</reference>
<name>A0A346Q008_9FLOR</name>
<dbReference type="AlphaFoldDB" id="A0A346Q008"/>
<proteinExistence type="predicted"/>
<protein>
    <submittedName>
        <fullName evidence="1">Uncharacterized protein</fullName>
    </submittedName>
</protein>
<geneLocation type="plasmid" evidence="1">
    <name>Gfe3115</name>
</geneLocation>
<sequence length="116" mass="13589">MDDQNLLNLSNIHSNNHLTEQMRTAQKEVELHFLIGKAVQLSNEIKDHNEIVQRKQKKREIQKKYIKQKKKKGFTNLNCWIRCNIETCQQLKNILTSLSESEVKILVAGHINILNL</sequence>
<keyword evidence="1" id="KW-0614">Plasmid</keyword>
<organism evidence="1">
    <name type="scientific">Gracilaria ferox</name>
    <dbReference type="NCBI Taxonomy" id="1184158"/>
    <lineage>
        <taxon>Eukaryota</taxon>
        <taxon>Rhodophyta</taxon>
        <taxon>Florideophyceae</taxon>
        <taxon>Rhodymeniophycidae</taxon>
        <taxon>Gracilariales</taxon>
        <taxon>Gracilariaceae</taxon>
        <taxon>Gracilaria</taxon>
    </lineage>
</organism>
<evidence type="ECO:0000313" key="1">
    <source>
        <dbReference type="EMBL" id="AXR86334.1"/>
    </source>
</evidence>